<protein>
    <submittedName>
        <fullName evidence="3">7TM_GPCR_Srx domain-containing protein</fullName>
    </submittedName>
</protein>
<evidence type="ECO:0000313" key="2">
    <source>
        <dbReference type="Proteomes" id="UP000095287"/>
    </source>
</evidence>
<sequence>MFSESKYTLGAVFAYVSSSVLDFSAASVLFFCNSYITRRREKKSRWRDAVIGLSLVKKVLSGCQRLAYIVIG</sequence>
<keyword evidence="1" id="KW-1133">Transmembrane helix</keyword>
<keyword evidence="1" id="KW-0472">Membrane</keyword>
<evidence type="ECO:0000313" key="3">
    <source>
        <dbReference type="WBParaSite" id="L893_g24048.t1"/>
    </source>
</evidence>
<reference evidence="3" key="1">
    <citation type="submission" date="2016-11" db="UniProtKB">
        <authorList>
            <consortium name="WormBaseParasite"/>
        </authorList>
    </citation>
    <scope>IDENTIFICATION</scope>
</reference>
<accession>A0A1I7Z983</accession>
<dbReference type="Proteomes" id="UP000095287">
    <property type="component" value="Unplaced"/>
</dbReference>
<keyword evidence="2" id="KW-1185">Reference proteome</keyword>
<dbReference type="AlphaFoldDB" id="A0A1I7Z983"/>
<proteinExistence type="predicted"/>
<dbReference type="WBParaSite" id="L893_g24048.t1">
    <property type="protein sequence ID" value="L893_g24048.t1"/>
    <property type="gene ID" value="L893_g24048"/>
</dbReference>
<organism evidence="2 3">
    <name type="scientific">Steinernema glaseri</name>
    <dbReference type="NCBI Taxonomy" id="37863"/>
    <lineage>
        <taxon>Eukaryota</taxon>
        <taxon>Metazoa</taxon>
        <taxon>Ecdysozoa</taxon>
        <taxon>Nematoda</taxon>
        <taxon>Chromadorea</taxon>
        <taxon>Rhabditida</taxon>
        <taxon>Tylenchina</taxon>
        <taxon>Panagrolaimomorpha</taxon>
        <taxon>Strongyloidoidea</taxon>
        <taxon>Steinernematidae</taxon>
        <taxon>Steinernema</taxon>
    </lineage>
</organism>
<feature type="transmembrane region" description="Helical" evidence="1">
    <location>
        <begin position="12"/>
        <end position="36"/>
    </location>
</feature>
<keyword evidence="1" id="KW-0812">Transmembrane</keyword>
<evidence type="ECO:0000256" key="1">
    <source>
        <dbReference type="SAM" id="Phobius"/>
    </source>
</evidence>
<name>A0A1I7Z983_9BILA</name>